<reference evidence="4 5" key="1">
    <citation type="submission" date="2018-07" db="EMBL/GenBank/DDBJ databases">
        <title>Genomic Encyclopedia of Type Strains, Phase IV (KMG-IV): sequencing the most valuable type-strain genomes for metagenomic binning, comparative biology and taxonomic classification.</title>
        <authorList>
            <person name="Goeker M."/>
        </authorList>
    </citation>
    <scope>NUCLEOTIDE SEQUENCE [LARGE SCALE GENOMIC DNA]</scope>
    <source>
        <strain evidence="4 5">DSM 7466</strain>
    </source>
</reference>
<gene>
    <name evidence="4" type="ORF">C7452_0783</name>
</gene>
<feature type="domain" description="KaiC" evidence="3">
    <location>
        <begin position="3"/>
        <end position="233"/>
    </location>
</feature>
<dbReference type="RefSeq" id="WP_115892262.1">
    <property type="nucleotide sequence ID" value="NZ_QREL01000001.1"/>
</dbReference>
<dbReference type="SUPFAM" id="SSF52540">
    <property type="entry name" value="P-loop containing nucleoside triphosphate hydrolases"/>
    <property type="match status" value="1"/>
</dbReference>
<dbReference type="AlphaFoldDB" id="A0A371NE32"/>
<accession>A0A371NE32</accession>
<dbReference type="Pfam" id="PF06745">
    <property type="entry name" value="ATPase"/>
    <property type="match status" value="1"/>
</dbReference>
<evidence type="ECO:0000256" key="1">
    <source>
        <dbReference type="ARBA" id="ARBA00022741"/>
    </source>
</evidence>
<keyword evidence="5" id="KW-1185">Reference proteome</keyword>
<dbReference type="GO" id="GO:0005524">
    <property type="term" value="F:ATP binding"/>
    <property type="evidence" value="ECO:0007669"/>
    <property type="project" value="UniProtKB-KW"/>
</dbReference>
<dbReference type="InterPro" id="IPR010624">
    <property type="entry name" value="KaiC_dom"/>
</dbReference>
<dbReference type="Proteomes" id="UP000256864">
    <property type="component" value="Unassembled WGS sequence"/>
</dbReference>
<organism evidence="4 5">
    <name type="scientific">Methanothermobacter defluvii</name>
    <dbReference type="NCBI Taxonomy" id="49339"/>
    <lineage>
        <taxon>Archaea</taxon>
        <taxon>Methanobacteriati</taxon>
        <taxon>Methanobacteriota</taxon>
        <taxon>Methanomada group</taxon>
        <taxon>Methanobacteria</taxon>
        <taxon>Methanobacteriales</taxon>
        <taxon>Methanobacteriaceae</taxon>
        <taxon>Methanothermobacter</taxon>
    </lineage>
</organism>
<dbReference type="InterPro" id="IPR027417">
    <property type="entry name" value="P-loop_NTPase"/>
</dbReference>
<evidence type="ECO:0000256" key="2">
    <source>
        <dbReference type="ARBA" id="ARBA00022840"/>
    </source>
</evidence>
<dbReference type="EMBL" id="QREL01000001">
    <property type="protein sequence ID" value="REE28762.1"/>
    <property type="molecule type" value="Genomic_DNA"/>
</dbReference>
<sequence length="233" mass="25027">MIVRIPSGIRGLDELMGGASIPENTVTMVYGPPKVGKSIFAYGFAAGGAEMDEPCLYISADYGLSDLKRNMAVLGMDPESYMEKELLYVIDAISSISGPSADEGSTYFSSSVHNPTDIMVKLGVAIRNITNRYSMFRSVLDSLTTLMAFNDEMLIVRVLTAYIMRIKEAGGTAVVTYTEGSADPKVETMLKAVVDNIIHLDGSELTVEAMVGTGRVSAPYTIDDSGIKVVHEG</sequence>
<evidence type="ECO:0000313" key="4">
    <source>
        <dbReference type="EMBL" id="REE28762.1"/>
    </source>
</evidence>
<protein>
    <submittedName>
        <fullName evidence="4">KaiC/GvpD/RAD55 family RecA-like ATPase</fullName>
    </submittedName>
</protein>
<dbReference type="PROSITE" id="PS51146">
    <property type="entry name" value="KAIC"/>
    <property type="match status" value="1"/>
</dbReference>
<dbReference type="PANTHER" id="PTHR43637:SF3">
    <property type="entry name" value="FLAGELLA-RELATED PROTEIN H-RELATED"/>
    <property type="match status" value="1"/>
</dbReference>
<dbReference type="Gene3D" id="3.40.50.300">
    <property type="entry name" value="P-loop containing nucleotide triphosphate hydrolases"/>
    <property type="match status" value="1"/>
</dbReference>
<keyword evidence="2" id="KW-0067">ATP-binding</keyword>
<proteinExistence type="predicted"/>
<dbReference type="InterPro" id="IPR014774">
    <property type="entry name" value="KaiC-like_dom"/>
</dbReference>
<name>A0A371NE32_9EURY</name>
<dbReference type="PANTHER" id="PTHR43637">
    <property type="entry name" value="UPF0273 PROTEIN TM_0370"/>
    <property type="match status" value="1"/>
</dbReference>
<evidence type="ECO:0000313" key="5">
    <source>
        <dbReference type="Proteomes" id="UP000256864"/>
    </source>
</evidence>
<evidence type="ECO:0000259" key="3">
    <source>
        <dbReference type="PROSITE" id="PS51146"/>
    </source>
</evidence>
<keyword evidence="1" id="KW-0547">Nucleotide-binding</keyword>
<comment type="caution">
    <text evidence="4">The sequence shown here is derived from an EMBL/GenBank/DDBJ whole genome shotgun (WGS) entry which is preliminary data.</text>
</comment>